<dbReference type="PROSITE" id="PS00745">
    <property type="entry name" value="RF_PROK_I"/>
    <property type="match status" value="1"/>
</dbReference>
<dbReference type="InterPro" id="IPR045853">
    <property type="entry name" value="Pep_chain_release_fac_I_sf"/>
</dbReference>
<evidence type="ECO:0000256" key="4">
    <source>
        <dbReference type="HAMAP-Rule" id="MF_00094"/>
    </source>
</evidence>
<dbReference type="NCBIfam" id="TIGR00020">
    <property type="entry name" value="prfB"/>
    <property type="match status" value="1"/>
</dbReference>
<evidence type="ECO:0000313" key="8">
    <source>
        <dbReference type="Proteomes" id="UP001461341"/>
    </source>
</evidence>
<dbReference type="HAMAP" id="MF_00094">
    <property type="entry name" value="Rel_fac_2"/>
    <property type="match status" value="1"/>
</dbReference>
<proteinExistence type="inferred from homology"/>
<evidence type="ECO:0000256" key="3">
    <source>
        <dbReference type="ARBA" id="ARBA00022917"/>
    </source>
</evidence>
<comment type="similarity">
    <text evidence="1 4">Belongs to the prokaryotic/mitochondrial release factor family.</text>
</comment>
<sequence length="364" mass="42423">MNTELNVELQQIEEKLKEIGGYFDRRGVRERLERLEREMSQSGFWDDPQKQNRVLKEYKFYRNLVDSFESLNKKLEESKEFAQLISPADPEYSELVKEVKELSAMSEDLEIRIFFQEEEDAKNAIVTIHSGAGGTESQDWVQMLFRMYTRFCERKGFTVTVTDVLEGEEAGFKHVTFIVQGDYAYGYLKSEHGVHRLIRISPFDANRRRHTTFALVDVIPEMGEEVDIEINPQDLKIETFRAGGHGGQHVNVTDSAVRITHLPTGIVVQCQNERSQHQNKAVAMKILKARLYKYYEEKQKQKLQEIKGEHKDIAWGNQIRTYVFHPYNLVKDHRTGHEVGNVQRVMDGEIDDFIEAFLKEEAKI</sequence>
<evidence type="ECO:0000259" key="6">
    <source>
        <dbReference type="PROSITE" id="PS00745"/>
    </source>
</evidence>
<keyword evidence="4" id="KW-0963">Cytoplasm</keyword>
<dbReference type="InterPro" id="IPR004374">
    <property type="entry name" value="PrfB"/>
</dbReference>
<dbReference type="Pfam" id="PF03462">
    <property type="entry name" value="PCRF"/>
    <property type="match status" value="1"/>
</dbReference>
<evidence type="ECO:0000313" key="7">
    <source>
        <dbReference type="EMBL" id="WZL76465.1"/>
    </source>
</evidence>
<dbReference type="Gene3D" id="3.30.70.1660">
    <property type="match status" value="1"/>
</dbReference>
<dbReference type="PANTHER" id="PTHR43116">
    <property type="entry name" value="PEPTIDE CHAIN RELEASE FACTOR 2"/>
    <property type="match status" value="1"/>
</dbReference>
<keyword evidence="2 4" id="KW-0488">Methylation</keyword>
<organism evidence="7 8">
    <name type="scientific">Thermatribacter velox</name>
    <dbReference type="NCBI Taxonomy" id="3039681"/>
    <lineage>
        <taxon>Bacteria</taxon>
        <taxon>Pseudomonadati</taxon>
        <taxon>Atribacterota</taxon>
        <taxon>Atribacteria</taxon>
        <taxon>Atribacterales</taxon>
        <taxon>Thermatribacteraceae</taxon>
        <taxon>Thermatribacter</taxon>
    </lineage>
</organism>
<gene>
    <name evidence="4 7" type="primary">prfB</name>
    <name evidence="7" type="ORF">QBE54_01660</name>
</gene>
<dbReference type="InterPro" id="IPR005139">
    <property type="entry name" value="PCRF"/>
</dbReference>
<dbReference type="PANTHER" id="PTHR43116:SF3">
    <property type="entry name" value="CLASS I PEPTIDE CHAIN RELEASE FACTOR"/>
    <property type="match status" value="1"/>
</dbReference>
<feature type="modified residue" description="N5-methylglutamine" evidence="4">
    <location>
        <position position="248"/>
    </location>
</feature>
<dbReference type="SMART" id="SM00937">
    <property type="entry name" value="PCRF"/>
    <property type="match status" value="1"/>
</dbReference>
<keyword evidence="3 4" id="KW-0648">Protein biosynthesis</keyword>
<feature type="domain" description="Prokaryotic-type class I peptide chain release factors" evidence="6">
    <location>
        <begin position="241"/>
        <end position="257"/>
    </location>
</feature>
<name>A0ABZ2YFJ8_9BACT</name>
<dbReference type="Gene3D" id="3.30.160.20">
    <property type="match status" value="1"/>
</dbReference>
<dbReference type="EMBL" id="CP121689">
    <property type="protein sequence ID" value="WZL76465.1"/>
    <property type="molecule type" value="Genomic_DNA"/>
</dbReference>
<keyword evidence="8" id="KW-1185">Reference proteome</keyword>
<evidence type="ECO:0000256" key="2">
    <source>
        <dbReference type="ARBA" id="ARBA00022481"/>
    </source>
</evidence>
<evidence type="ECO:0000256" key="1">
    <source>
        <dbReference type="ARBA" id="ARBA00010835"/>
    </source>
</evidence>
<dbReference type="InterPro" id="IPR000352">
    <property type="entry name" value="Pep_chain_release_fac_I"/>
</dbReference>
<dbReference type="Proteomes" id="UP001461341">
    <property type="component" value="Chromosome"/>
</dbReference>
<evidence type="ECO:0000256" key="5">
    <source>
        <dbReference type="NCBIfam" id="TIGR00020"/>
    </source>
</evidence>
<protein>
    <recommendedName>
        <fullName evidence="4 5">Peptide chain release factor 2</fullName>
        <shortName evidence="4">RF-2</shortName>
    </recommendedName>
</protein>
<comment type="function">
    <text evidence="4">Peptide chain release factor 2 directs the termination of translation in response to the peptide chain termination codons UGA and UAA.</text>
</comment>
<dbReference type="Pfam" id="PF00472">
    <property type="entry name" value="RF-1"/>
    <property type="match status" value="1"/>
</dbReference>
<comment type="PTM">
    <text evidence="4">Methylated by PrmC. Methylation increases the termination efficiency of RF2.</text>
</comment>
<dbReference type="Gene3D" id="1.20.58.410">
    <property type="entry name" value="Release factor"/>
    <property type="match status" value="1"/>
</dbReference>
<accession>A0ABZ2YFJ8</accession>
<comment type="subcellular location">
    <subcellularLocation>
        <location evidence="4">Cytoplasm</location>
    </subcellularLocation>
</comment>
<reference evidence="7 8" key="1">
    <citation type="submission" date="2023-03" db="EMBL/GenBank/DDBJ databases">
        <title>Novel Species.</title>
        <authorList>
            <person name="Ma S."/>
        </authorList>
    </citation>
    <scope>NUCLEOTIDE SEQUENCE [LARGE SCALE GENOMIC DNA]</scope>
    <source>
        <strain evidence="7 8">B11</strain>
    </source>
</reference>
<dbReference type="SUPFAM" id="SSF75620">
    <property type="entry name" value="Release factor"/>
    <property type="match status" value="1"/>
</dbReference>